<dbReference type="InterPro" id="IPR001138">
    <property type="entry name" value="Zn2Cys6_DnaBD"/>
</dbReference>
<evidence type="ECO:0000256" key="2">
    <source>
        <dbReference type="SAM" id="MobiDB-lite"/>
    </source>
</evidence>
<sequence>MGSAEGPGATDDEPSPASAPAPRRRVRTGCLTCRSRHRKCDEKRPTCDNCAAKKLDCQWSVKGLFQESNSRYISASGHISVVPRVSQFTIVSDGPRGNGPPKKRQRKISESDNGTIEQSSELPLANTGVSSTRAPADSRLTIHEEVSTAERAEIYLLEGVSLATDLSGYARTDQETTRFAQLEPSRQPGDRSDSSASNTSATTDNSTISYNNGSAVPNLERASLRTILNLSENRSSSASDAAQLNKFSMPGLDTGLWRQGSLAAREKYPEQLRAENFEHRISISNIAEIDHSHQIRQPISLPRIHSASCSPDFEGYLGSQSNSTSSGMSEDEEDGAEDDEEEEGEAEFLGDISISYKDLHINLLECIEVALSEATSRSTSTSRSHICPGQIRSRSELSSLDKARLLRNYVDNVADSLDLCNNDHHFAVEIPRMALTNNALLYAIFAISSKQFECVDSNYPPGVTLDIYWDFLQYLAPELPSCSMEVIASCVILCGLELMGSKSNHRRRHVTACASLLAACNITGMTSGFGGAMFWCLARMDIATVMIGEEPTIIRNHGGTITQAMSVNAISALFRSHWLSAKASRACDSYANYSLLLAARVIALISREGRYADSHGPWEQLPNENASVLGYDGEWEELWNGLREWVERRPEYMLPLFAFQEEKDGRDVSPFPTVLYGNGSATYGNQLYHTSCILLMQNKPRHYKYAKATPPMLWHAKQICAIAQTNKNRACWSYLIQSLKIAGQLMSHQSEHATIFQVLQEIAATTGCAVDSCRDELREIWGV</sequence>
<dbReference type="SMART" id="SM00066">
    <property type="entry name" value="GAL4"/>
    <property type="match status" value="1"/>
</dbReference>
<dbReference type="PROSITE" id="PS50048">
    <property type="entry name" value="ZN2_CY6_FUNGAL_2"/>
    <property type="match status" value="1"/>
</dbReference>
<protein>
    <recommendedName>
        <fullName evidence="3">Zn(2)-C6 fungal-type domain-containing protein</fullName>
    </recommendedName>
</protein>
<feature type="compositionally biased region" description="Acidic residues" evidence="2">
    <location>
        <begin position="329"/>
        <end position="346"/>
    </location>
</feature>
<evidence type="ECO:0000313" key="5">
    <source>
        <dbReference type="Proteomes" id="UP001498771"/>
    </source>
</evidence>
<dbReference type="PROSITE" id="PS00463">
    <property type="entry name" value="ZN2_CY6_FUNGAL_1"/>
    <property type="match status" value="1"/>
</dbReference>
<feature type="compositionally biased region" description="Polar residues" evidence="2">
    <location>
        <begin position="111"/>
        <end position="133"/>
    </location>
</feature>
<proteinExistence type="predicted"/>
<keyword evidence="1" id="KW-0539">Nucleus</keyword>
<evidence type="ECO:0000256" key="1">
    <source>
        <dbReference type="ARBA" id="ARBA00023242"/>
    </source>
</evidence>
<evidence type="ECO:0000313" key="4">
    <source>
        <dbReference type="EMBL" id="KAK7208468.1"/>
    </source>
</evidence>
<feature type="region of interest" description="Disordered" evidence="2">
    <location>
        <begin position="1"/>
        <end position="27"/>
    </location>
</feature>
<reference evidence="4 5" key="1">
    <citation type="submission" date="2024-03" db="EMBL/GenBank/DDBJ databases">
        <title>Genome-scale model development and genomic sequencing of the oleaginous clade Lipomyces.</title>
        <authorList>
            <consortium name="Lawrence Berkeley National Laboratory"/>
            <person name="Czajka J.J."/>
            <person name="Han Y."/>
            <person name="Kim J."/>
            <person name="Mondo S.J."/>
            <person name="Hofstad B.A."/>
            <person name="Robles A."/>
            <person name="Haridas S."/>
            <person name="Riley R."/>
            <person name="LaButti K."/>
            <person name="Pangilinan J."/>
            <person name="Andreopoulos W."/>
            <person name="Lipzen A."/>
            <person name="Yan J."/>
            <person name="Wang M."/>
            <person name="Ng V."/>
            <person name="Grigoriev I.V."/>
            <person name="Spatafora J.W."/>
            <person name="Magnuson J.K."/>
            <person name="Baker S.E."/>
            <person name="Pomraning K.R."/>
        </authorList>
    </citation>
    <scope>NUCLEOTIDE SEQUENCE [LARGE SCALE GENOMIC DNA]</scope>
    <source>
        <strain evidence="4 5">Phaff 52-87</strain>
    </source>
</reference>
<comment type="caution">
    <text evidence="4">The sequence shown here is derived from an EMBL/GenBank/DDBJ whole genome shotgun (WGS) entry which is preliminary data.</text>
</comment>
<dbReference type="PANTHER" id="PTHR37534">
    <property type="entry name" value="TRANSCRIPTIONAL ACTIVATOR PROTEIN UGA3"/>
    <property type="match status" value="1"/>
</dbReference>
<name>A0ABR1FFV8_9ASCO</name>
<dbReference type="CDD" id="cd00067">
    <property type="entry name" value="GAL4"/>
    <property type="match status" value="1"/>
</dbReference>
<evidence type="ECO:0000259" key="3">
    <source>
        <dbReference type="PROSITE" id="PS50048"/>
    </source>
</evidence>
<dbReference type="PANTHER" id="PTHR37534:SF4">
    <property type="entry name" value="ZN(II)2CYS6 TRANSCRIPTION FACTOR (EUROFUNG)"/>
    <property type="match status" value="1"/>
</dbReference>
<feature type="compositionally biased region" description="Low complexity" evidence="2">
    <location>
        <begin position="319"/>
        <end position="328"/>
    </location>
</feature>
<accession>A0ABR1FFV8</accession>
<organism evidence="4 5">
    <name type="scientific">Myxozyma melibiosi</name>
    <dbReference type="NCBI Taxonomy" id="54550"/>
    <lineage>
        <taxon>Eukaryota</taxon>
        <taxon>Fungi</taxon>
        <taxon>Dikarya</taxon>
        <taxon>Ascomycota</taxon>
        <taxon>Saccharomycotina</taxon>
        <taxon>Lipomycetes</taxon>
        <taxon>Lipomycetales</taxon>
        <taxon>Lipomycetaceae</taxon>
        <taxon>Myxozyma</taxon>
    </lineage>
</organism>
<dbReference type="InterPro" id="IPR036864">
    <property type="entry name" value="Zn2-C6_fun-type_DNA-bd_sf"/>
</dbReference>
<dbReference type="SUPFAM" id="SSF57701">
    <property type="entry name" value="Zn2/Cys6 DNA-binding domain"/>
    <property type="match status" value="1"/>
</dbReference>
<dbReference type="Proteomes" id="UP001498771">
    <property type="component" value="Unassembled WGS sequence"/>
</dbReference>
<gene>
    <name evidence="4" type="ORF">BZA70DRAFT_273807</name>
</gene>
<dbReference type="RefSeq" id="XP_064771501.1">
    <property type="nucleotide sequence ID" value="XM_064911894.1"/>
</dbReference>
<dbReference type="GeneID" id="90037406"/>
<dbReference type="EMBL" id="JBBJBU010000001">
    <property type="protein sequence ID" value="KAK7208468.1"/>
    <property type="molecule type" value="Genomic_DNA"/>
</dbReference>
<keyword evidence="5" id="KW-1185">Reference proteome</keyword>
<feature type="compositionally biased region" description="Low complexity" evidence="2">
    <location>
        <begin position="194"/>
        <end position="207"/>
    </location>
</feature>
<feature type="region of interest" description="Disordered" evidence="2">
    <location>
        <begin position="92"/>
        <end position="136"/>
    </location>
</feature>
<dbReference type="Gene3D" id="4.10.240.10">
    <property type="entry name" value="Zn(2)-C6 fungal-type DNA-binding domain"/>
    <property type="match status" value="1"/>
</dbReference>
<feature type="region of interest" description="Disordered" evidence="2">
    <location>
        <begin position="315"/>
        <end position="346"/>
    </location>
</feature>
<dbReference type="Pfam" id="PF00172">
    <property type="entry name" value="Zn_clus"/>
    <property type="match status" value="1"/>
</dbReference>
<feature type="region of interest" description="Disordered" evidence="2">
    <location>
        <begin position="175"/>
        <end position="214"/>
    </location>
</feature>
<feature type="domain" description="Zn(2)-C6 fungal-type" evidence="3">
    <location>
        <begin position="29"/>
        <end position="59"/>
    </location>
</feature>